<comment type="function">
    <text evidence="2">Lytic polysaccharide monooxygenase (LMPO) that depolymerizes crystalline and amorphous polysaccharides via the oxidation of scissile alpha- or beta-(1-4)-glycosidic bonds, yielding C1 and/or C4 oxidation products. Catalysis by LPMOs requires the reduction of the active-site copper from Cu(II) to Cu(I) by a reducing agent and H(2)O(2) or O(2) as a cosubstrate.</text>
</comment>
<proteinExistence type="predicted"/>
<dbReference type="Proteomes" id="UP000298030">
    <property type="component" value="Unassembled WGS sequence"/>
</dbReference>
<dbReference type="PANTHER" id="PTHR33353:SF19">
    <property type="entry name" value="GLYCOSYLHYDROLASE FAMILY 61-8 PROTEIN"/>
    <property type="match status" value="1"/>
</dbReference>
<keyword evidence="2" id="KW-0119">Carbohydrate metabolism</keyword>
<feature type="domain" description="Auxiliary Activity family 9 catalytic" evidence="4">
    <location>
        <begin position="18"/>
        <end position="197"/>
    </location>
</feature>
<keyword evidence="6" id="KW-1185">Reference proteome</keyword>
<dbReference type="STRING" id="71717.A0A4Y7SEY9"/>
<dbReference type="GO" id="GO:0030245">
    <property type="term" value="P:cellulose catabolic process"/>
    <property type="evidence" value="ECO:0007669"/>
    <property type="project" value="UniProtKB-UniRule"/>
</dbReference>
<evidence type="ECO:0000256" key="2">
    <source>
        <dbReference type="RuleBase" id="RU368122"/>
    </source>
</evidence>
<comment type="caution">
    <text evidence="5">The sequence shown here is derived from an EMBL/GenBank/DDBJ whole genome shotgun (WGS) entry which is preliminary data.</text>
</comment>
<comment type="catalytic activity">
    <reaction evidence="2">
        <text>[(1-&gt;4)-beta-D-glucosyl]n+m + reduced acceptor + O2 = 4-dehydro-beta-D-glucosyl-[(1-&gt;4)-beta-D-glucosyl]n-1 + [(1-&gt;4)-beta-D-glucosyl]m + acceptor + H2O.</text>
        <dbReference type="EC" id="1.14.99.56"/>
    </reaction>
</comment>
<reference evidence="5 6" key="1">
    <citation type="journal article" date="2019" name="Nat. Ecol. Evol.">
        <title>Megaphylogeny resolves global patterns of mushroom evolution.</title>
        <authorList>
            <person name="Varga T."/>
            <person name="Krizsan K."/>
            <person name="Foldi C."/>
            <person name="Dima B."/>
            <person name="Sanchez-Garcia M."/>
            <person name="Sanchez-Ramirez S."/>
            <person name="Szollosi G.J."/>
            <person name="Szarkandi J.G."/>
            <person name="Papp V."/>
            <person name="Albert L."/>
            <person name="Andreopoulos W."/>
            <person name="Angelini C."/>
            <person name="Antonin V."/>
            <person name="Barry K.W."/>
            <person name="Bougher N.L."/>
            <person name="Buchanan P."/>
            <person name="Buyck B."/>
            <person name="Bense V."/>
            <person name="Catcheside P."/>
            <person name="Chovatia M."/>
            <person name="Cooper J."/>
            <person name="Damon W."/>
            <person name="Desjardin D."/>
            <person name="Finy P."/>
            <person name="Geml J."/>
            <person name="Haridas S."/>
            <person name="Hughes K."/>
            <person name="Justo A."/>
            <person name="Karasinski D."/>
            <person name="Kautmanova I."/>
            <person name="Kiss B."/>
            <person name="Kocsube S."/>
            <person name="Kotiranta H."/>
            <person name="LaButti K.M."/>
            <person name="Lechner B.E."/>
            <person name="Liimatainen K."/>
            <person name="Lipzen A."/>
            <person name="Lukacs Z."/>
            <person name="Mihaltcheva S."/>
            <person name="Morgado L.N."/>
            <person name="Niskanen T."/>
            <person name="Noordeloos M.E."/>
            <person name="Ohm R.A."/>
            <person name="Ortiz-Santana B."/>
            <person name="Ovrebo C."/>
            <person name="Racz N."/>
            <person name="Riley R."/>
            <person name="Savchenko A."/>
            <person name="Shiryaev A."/>
            <person name="Soop K."/>
            <person name="Spirin V."/>
            <person name="Szebenyi C."/>
            <person name="Tomsovsky M."/>
            <person name="Tulloss R.E."/>
            <person name="Uehling J."/>
            <person name="Grigoriev I.V."/>
            <person name="Vagvolgyi C."/>
            <person name="Papp T."/>
            <person name="Martin F.M."/>
            <person name="Miettinen O."/>
            <person name="Hibbett D.S."/>
            <person name="Nagy L.G."/>
        </authorList>
    </citation>
    <scope>NUCLEOTIDE SEQUENCE [LARGE SCALE GENOMIC DNA]</scope>
    <source>
        <strain evidence="5 6">FP101781</strain>
    </source>
</reference>
<dbReference type="GO" id="GO:0030248">
    <property type="term" value="F:cellulose binding"/>
    <property type="evidence" value="ECO:0007669"/>
    <property type="project" value="UniProtKB-UniRule"/>
</dbReference>
<evidence type="ECO:0000313" key="5">
    <source>
        <dbReference type="EMBL" id="TEB20306.1"/>
    </source>
</evidence>
<evidence type="ECO:0000259" key="4">
    <source>
        <dbReference type="Pfam" id="PF03443"/>
    </source>
</evidence>
<feature type="compositionally biased region" description="Low complexity" evidence="3">
    <location>
        <begin position="225"/>
        <end position="277"/>
    </location>
</feature>
<dbReference type="InterPro" id="IPR049892">
    <property type="entry name" value="AA9"/>
</dbReference>
<comment type="domain">
    <text evidence="2">Has a modular structure: an endo-beta-1,4-glucanase catalytic module at the N-terminus, a linker rich in serines and threonines, and a C-terminal carbohydrate-binding module (CBM).</text>
</comment>
<accession>A0A4Y7SEY9</accession>
<evidence type="ECO:0000313" key="6">
    <source>
        <dbReference type="Proteomes" id="UP000298030"/>
    </source>
</evidence>
<dbReference type="InterPro" id="IPR005103">
    <property type="entry name" value="AA9_LPMO"/>
</dbReference>
<dbReference type="GO" id="GO:0005576">
    <property type="term" value="C:extracellular region"/>
    <property type="evidence" value="ECO:0007669"/>
    <property type="project" value="UniProtKB-SubCell"/>
</dbReference>
<dbReference type="AlphaFoldDB" id="A0A4Y7SEY9"/>
<protein>
    <recommendedName>
        <fullName evidence="2">AA9 family lytic polysaccharide monooxygenase</fullName>
        <ecNumber evidence="2">1.14.99.56</ecNumber>
    </recommendedName>
    <alternativeName>
        <fullName evidence="2">Endo-beta-1,4-glucanase</fullName>
    </alternativeName>
    <alternativeName>
        <fullName evidence="2">Glycosyl hydrolase 61 family protein</fullName>
    </alternativeName>
</protein>
<comment type="subcellular location">
    <subcellularLocation>
        <location evidence="2">Secreted</location>
    </subcellularLocation>
</comment>
<dbReference type="Gene3D" id="2.70.50.70">
    <property type="match status" value="1"/>
</dbReference>
<dbReference type="PANTHER" id="PTHR33353">
    <property type="entry name" value="PUTATIVE (AFU_ORTHOLOGUE AFUA_1G12560)-RELATED"/>
    <property type="match status" value="1"/>
</dbReference>
<name>A0A4Y7SEY9_COPMI</name>
<keyword evidence="2" id="KW-0136">Cellulose degradation</keyword>
<sequence>MFSSAYLPPPLASYVSAHGFVHQFSVNGKTYTGARPRPNPIYGATTSAVNCGNGGGFIASEAAPVNPGDTLKFDWRGQDLSRVRMAHDTGPIVSYLADCGPAGCDKFDSKSARWFKIDEQGHKPNSAEWVQKDLMRGATANVKLPSNVAPGNYLMPEFYPSCIQLKIGGSGTGRPSANELVSFPGGYSDNDKGLFGNNFFSRQYTFPGPPLAKLTGGGGAPAPAPSSSTSTPTSTKSSSSTKAGSGSGAQPTQTTKSGGSTGSSGSSSRRSASAKPTAEVRPRHLSRVMRRIAFDESVHGVSA</sequence>
<feature type="region of interest" description="Disordered" evidence="3">
    <location>
        <begin position="210"/>
        <end position="288"/>
    </location>
</feature>
<dbReference type="OrthoDB" id="4849160at2759"/>
<evidence type="ECO:0000256" key="3">
    <source>
        <dbReference type="SAM" id="MobiDB-lite"/>
    </source>
</evidence>
<keyword evidence="1 2" id="KW-1015">Disulfide bond</keyword>
<keyword evidence="2" id="KW-0964">Secreted</keyword>
<dbReference type="EMBL" id="QPFP01000145">
    <property type="protein sequence ID" value="TEB20306.1"/>
    <property type="molecule type" value="Genomic_DNA"/>
</dbReference>
<gene>
    <name evidence="5" type="ORF">FA13DRAFT_1839173</name>
</gene>
<organism evidence="5 6">
    <name type="scientific">Coprinellus micaceus</name>
    <name type="common">Glistening ink-cap mushroom</name>
    <name type="synonym">Coprinus micaceus</name>
    <dbReference type="NCBI Taxonomy" id="71717"/>
    <lineage>
        <taxon>Eukaryota</taxon>
        <taxon>Fungi</taxon>
        <taxon>Dikarya</taxon>
        <taxon>Basidiomycota</taxon>
        <taxon>Agaricomycotina</taxon>
        <taxon>Agaricomycetes</taxon>
        <taxon>Agaricomycetidae</taxon>
        <taxon>Agaricales</taxon>
        <taxon>Agaricineae</taxon>
        <taxon>Psathyrellaceae</taxon>
        <taxon>Coprinellus</taxon>
    </lineage>
</organism>
<dbReference type="GO" id="GO:0008810">
    <property type="term" value="F:cellulase activity"/>
    <property type="evidence" value="ECO:0007669"/>
    <property type="project" value="UniProtKB-UniRule"/>
</dbReference>
<keyword evidence="2" id="KW-0624">Polysaccharide degradation</keyword>
<dbReference type="CDD" id="cd21175">
    <property type="entry name" value="LPMO_AA9"/>
    <property type="match status" value="1"/>
</dbReference>
<evidence type="ECO:0000256" key="1">
    <source>
        <dbReference type="ARBA" id="ARBA00023157"/>
    </source>
</evidence>
<dbReference type="Pfam" id="PF03443">
    <property type="entry name" value="AA9"/>
    <property type="match status" value="1"/>
</dbReference>
<dbReference type="EC" id="1.14.99.56" evidence="2"/>